<evidence type="ECO:0000256" key="1">
    <source>
        <dbReference type="ARBA" id="ARBA00000098"/>
    </source>
</evidence>
<evidence type="ECO:0000256" key="10">
    <source>
        <dbReference type="ARBA" id="ARBA00022833"/>
    </source>
</evidence>
<keyword evidence="11" id="KW-0482">Metalloprotease</keyword>
<dbReference type="GO" id="GO:0006508">
    <property type="term" value="P:proteolysis"/>
    <property type="evidence" value="ECO:0007669"/>
    <property type="project" value="UniProtKB-KW"/>
</dbReference>
<dbReference type="InterPro" id="IPR027268">
    <property type="entry name" value="Peptidase_M4/M1_CTD_sf"/>
</dbReference>
<dbReference type="GO" id="GO:0016285">
    <property type="term" value="F:alanyl aminopeptidase activity"/>
    <property type="evidence" value="ECO:0007669"/>
    <property type="project" value="UniProtKB-EC"/>
</dbReference>
<dbReference type="SUPFAM" id="SSF55486">
    <property type="entry name" value="Metalloproteases ('zincins'), catalytic domain"/>
    <property type="match status" value="1"/>
</dbReference>
<keyword evidence="7" id="KW-0645">Protease</keyword>
<sequence>MSESTHPTIHRTDYTSPNYLVDTVDLRFELGEETTLVTARLAMRANHNPTAGPGPLVLDGRRLVLKSLSLDGSPLLPDRYLLTADGLTVPVVADAFTLEIVTELRPQENTFLEGLYRSAGMFCTQCEAEGFRTITFYPDRPDVLAVFTTTIEADSDRYPVLLSNGNLTGSGTLPGNRHFATWHDPFPKPSYLFALVAGDLASCEGQFTTCSGREVALRLYVHPQNLHKCDHPLRSLQKAMRWDEETFGREYDLDIYMIVAVDDFNMGAMENKGLNIFNSRYVLASPETATDDDYQAIEEVIGHEYFHNWSGNRVTCRDWFQLSLKEGLTIFRDQEFTADMESRGVKRINDVRYLRTIQFAEDSGPLAHPVRPDSYMEINNFYTATVYNKGAEIIRMLRTLLGPERFRQGMDLYFARYDGHAATVYDFVAAMAEAGGIDLGQFDRWYSQAGTPQLTASASFEPANGSYTLVVRQSTPATPGQPLKEPLHIPLAMGLLSHSGEECAVTLAGEPQPGPTTRVLELRRAEETFRFTGLAGEPVPALLRTFSAPVRLAYPYRHAELVLLMSHETDPFCRWEAGQQLAARVLLGLVDDWRQGREFTLDPDFVAAFEAVLTGRTGDRAFQAEALTLPTEAYLAEMLTEIEPTAIHAARQFVRRTLAASLRGEFLAVRAACRPKGPYRPDDGLSGQRRLANLCLGYLAPLEEHSFIDLCVEQYRTADNMTDAMGALIPLASCNCPERELLLAEFYDRWQADRQVVDKWFSLQATAILPDTLPRLTTLLNHPAFELHNPNRFRALVGAFSQGNQVRFHAPDGAGYRFLTDQLLQLIPVNPQVAARLLAPLTRWRRFDANRQQLMKIELERIRSMKDLPRDVYEVVTKSLAE</sequence>
<evidence type="ECO:0000256" key="11">
    <source>
        <dbReference type="ARBA" id="ARBA00023049"/>
    </source>
</evidence>
<dbReference type="Gene3D" id="1.10.390.10">
    <property type="entry name" value="Neutral Protease Domain 2"/>
    <property type="match status" value="1"/>
</dbReference>
<dbReference type="InterPro" id="IPR038438">
    <property type="entry name" value="PepN_Ig-like_sf"/>
</dbReference>
<dbReference type="InterPro" id="IPR024601">
    <property type="entry name" value="Peptidase_M1_pepN_C"/>
</dbReference>
<evidence type="ECO:0000256" key="13">
    <source>
        <dbReference type="ARBA" id="ARBA00059739"/>
    </source>
</evidence>
<dbReference type="AlphaFoldDB" id="A0A562VPV8"/>
<dbReference type="SUPFAM" id="SSF63737">
    <property type="entry name" value="Leukotriene A4 hydrolase N-terminal domain"/>
    <property type="match status" value="1"/>
</dbReference>
<keyword evidence="6 18" id="KW-0031">Aminopeptidase</keyword>
<dbReference type="FunFam" id="1.10.390.10:FF:000002">
    <property type="entry name" value="Aminopeptidase N"/>
    <property type="match status" value="1"/>
</dbReference>
<dbReference type="Pfam" id="PF17432">
    <property type="entry name" value="DUF3458_C"/>
    <property type="match status" value="1"/>
</dbReference>
<evidence type="ECO:0000256" key="3">
    <source>
        <dbReference type="ARBA" id="ARBA00010136"/>
    </source>
</evidence>
<dbReference type="FunFam" id="3.30.2010.30:FF:000002">
    <property type="entry name" value="Putative aminopeptidase N"/>
    <property type="match status" value="1"/>
</dbReference>
<dbReference type="InterPro" id="IPR001930">
    <property type="entry name" value="Peptidase_M1"/>
</dbReference>
<comment type="cofactor">
    <cofactor evidence="2">
        <name>Zn(2+)</name>
        <dbReference type="ChEBI" id="CHEBI:29105"/>
    </cofactor>
</comment>
<protein>
    <recommendedName>
        <fullName evidence="5">Aminopeptidase N</fullName>
        <ecNumber evidence="4">3.4.11.2</ecNumber>
    </recommendedName>
    <alternativeName>
        <fullName evidence="12">Alpha-aminoacylpeptide hydrolase</fullName>
    </alternativeName>
</protein>
<evidence type="ECO:0000256" key="5">
    <source>
        <dbReference type="ARBA" id="ARBA00015611"/>
    </source>
</evidence>
<dbReference type="InterPro" id="IPR042097">
    <property type="entry name" value="Aminopeptidase_N-like_N_sf"/>
</dbReference>
<comment type="function">
    <text evidence="13">Aminopeptidase N is involved in the degradation of intracellular peptides generated by protein breakdown during normal growth as well as in response to nutrient starvation.</text>
</comment>
<dbReference type="CDD" id="cd09600">
    <property type="entry name" value="M1_APN"/>
    <property type="match status" value="1"/>
</dbReference>
<evidence type="ECO:0000256" key="9">
    <source>
        <dbReference type="ARBA" id="ARBA00022801"/>
    </source>
</evidence>
<evidence type="ECO:0000259" key="17">
    <source>
        <dbReference type="Pfam" id="PF17900"/>
    </source>
</evidence>
<keyword evidence="19" id="KW-1185">Reference proteome</keyword>
<dbReference type="EC" id="3.4.11.2" evidence="4"/>
<evidence type="ECO:0000256" key="4">
    <source>
        <dbReference type="ARBA" id="ARBA00012564"/>
    </source>
</evidence>
<dbReference type="Proteomes" id="UP000319449">
    <property type="component" value="Unassembled WGS sequence"/>
</dbReference>
<feature type="domain" description="Peptidase M1 membrane alanine aminopeptidase" evidence="14">
    <location>
        <begin position="235"/>
        <end position="445"/>
    </location>
</feature>
<dbReference type="FunFam" id="2.60.40.1840:FF:000001">
    <property type="entry name" value="Aminopeptidase N"/>
    <property type="match status" value="1"/>
</dbReference>
<evidence type="ECO:0000256" key="7">
    <source>
        <dbReference type="ARBA" id="ARBA00022670"/>
    </source>
</evidence>
<evidence type="ECO:0000259" key="16">
    <source>
        <dbReference type="Pfam" id="PF17432"/>
    </source>
</evidence>
<comment type="similarity">
    <text evidence="3">Belongs to the peptidase M1 family.</text>
</comment>
<accession>A0A562VPV8</accession>
<dbReference type="Gene3D" id="3.30.2010.30">
    <property type="match status" value="1"/>
</dbReference>
<evidence type="ECO:0000256" key="2">
    <source>
        <dbReference type="ARBA" id="ARBA00001947"/>
    </source>
</evidence>
<dbReference type="Pfam" id="PF11940">
    <property type="entry name" value="DUF3458"/>
    <property type="match status" value="1"/>
</dbReference>
<dbReference type="InterPro" id="IPR014782">
    <property type="entry name" value="Peptidase_M1_dom"/>
</dbReference>
<dbReference type="Gene3D" id="2.60.40.1840">
    <property type="match status" value="1"/>
</dbReference>
<dbReference type="PANTHER" id="PTHR46322:SF1">
    <property type="entry name" value="PUROMYCIN-SENSITIVE AMINOPEPTIDASE"/>
    <property type="match status" value="1"/>
</dbReference>
<dbReference type="EMBL" id="VLLN01000006">
    <property type="protein sequence ID" value="TWJ19774.1"/>
    <property type="molecule type" value="Genomic_DNA"/>
</dbReference>
<gene>
    <name evidence="18" type="ORF">JN12_01258</name>
</gene>
<dbReference type="NCBIfam" id="TIGR02414">
    <property type="entry name" value="pepN_proteo"/>
    <property type="match status" value="1"/>
</dbReference>
<dbReference type="Gene3D" id="2.60.40.1730">
    <property type="entry name" value="tricorn interacting facor f3 domain"/>
    <property type="match status" value="1"/>
</dbReference>
<evidence type="ECO:0000259" key="15">
    <source>
        <dbReference type="Pfam" id="PF11940"/>
    </source>
</evidence>
<evidence type="ECO:0000313" key="19">
    <source>
        <dbReference type="Proteomes" id="UP000319449"/>
    </source>
</evidence>
<dbReference type="InterPro" id="IPR012779">
    <property type="entry name" value="Peptidase_M1_pepN"/>
</dbReference>
<proteinExistence type="inferred from homology"/>
<dbReference type="Pfam" id="PF01433">
    <property type="entry name" value="Peptidase_M1"/>
    <property type="match status" value="1"/>
</dbReference>
<dbReference type="GO" id="GO:0008270">
    <property type="term" value="F:zinc ion binding"/>
    <property type="evidence" value="ECO:0007669"/>
    <property type="project" value="InterPro"/>
</dbReference>
<organism evidence="18 19">
    <name type="scientific">Geobacter argillaceus</name>
    <dbReference type="NCBI Taxonomy" id="345631"/>
    <lineage>
        <taxon>Bacteria</taxon>
        <taxon>Pseudomonadati</taxon>
        <taxon>Thermodesulfobacteriota</taxon>
        <taxon>Desulfuromonadia</taxon>
        <taxon>Geobacterales</taxon>
        <taxon>Geobacteraceae</taxon>
        <taxon>Geobacter</taxon>
    </lineage>
</organism>
<feature type="domain" description="Peptidase M1 alanyl aminopeptidase Ig-like fold" evidence="15">
    <location>
        <begin position="450"/>
        <end position="554"/>
    </location>
</feature>
<name>A0A562VPV8_9BACT</name>
<keyword evidence="10" id="KW-0862">Zinc</keyword>
<evidence type="ECO:0000256" key="12">
    <source>
        <dbReference type="ARBA" id="ARBA00029840"/>
    </source>
</evidence>
<dbReference type="OrthoDB" id="9816201at2"/>
<comment type="caution">
    <text evidence="18">The sequence shown here is derived from an EMBL/GenBank/DDBJ whole genome shotgun (WGS) entry which is preliminary data.</text>
</comment>
<dbReference type="FunFam" id="2.60.40.1730:FF:000005">
    <property type="entry name" value="Aminopeptidase N"/>
    <property type="match status" value="1"/>
</dbReference>
<evidence type="ECO:0000313" key="18">
    <source>
        <dbReference type="EMBL" id="TWJ19774.1"/>
    </source>
</evidence>
<dbReference type="GO" id="GO:0008237">
    <property type="term" value="F:metallopeptidase activity"/>
    <property type="evidence" value="ECO:0007669"/>
    <property type="project" value="UniProtKB-KW"/>
</dbReference>
<dbReference type="Pfam" id="PF17900">
    <property type="entry name" value="Peptidase_M1_N"/>
    <property type="match status" value="1"/>
</dbReference>
<comment type="catalytic activity">
    <reaction evidence="1">
        <text>Release of an N-terminal amino acid, Xaa-|-Yaa- from a peptide, amide or arylamide. Xaa is preferably Ala, but may be most amino acids including Pro (slow action). When a terminal hydrophobic residue is followed by a prolyl residue, the two may be released as an intact Xaa-Pro dipeptide.</text>
        <dbReference type="EC" id="3.4.11.2"/>
    </reaction>
</comment>
<evidence type="ECO:0000259" key="14">
    <source>
        <dbReference type="Pfam" id="PF01433"/>
    </source>
</evidence>
<evidence type="ECO:0000256" key="6">
    <source>
        <dbReference type="ARBA" id="ARBA00022438"/>
    </source>
</evidence>
<dbReference type="InterPro" id="IPR045357">
    <property type="entry name" value="Aminopeptidase_N-like_N"/>
</dbReference>
<dbReference type="InterPro" id="IPR035414">
    <property type="entry name" value="Peptidase_M1_pepN_Ig-like"/>
</dbReference>
<dbReference type="InterPro" id="IPR037144">
    <property type="entry name" value="Peptidase_M1_pepN_C_sf"/>
</dbReference>
<feature type="domain" description="Aminopeptidase N-like N-terminal" evidence="17">
    <location>
        <begin position="96"/>
        <end position="192"/>
    </location>
</feature>
<reference evidence="18 19" key="1">
    <citation type="submission" date="2019-07" db="EMBL/GenBank/DDBJ databases">
        <title>Genomic Encyclopedia of Archaeal and Bacterial Type Strains, Phase II (KMG-II): from individual species to whole genera.</title>
        <authorList>
            <person name="Goeker M."/>
        </authorList>
    </citation>
    <scope>NUCLEOTIDE SEQUENCE [LARGE SCALE GENOMIC DNA]</scope>
    <source>
        <strain evidence="18 19">ATCC BAA-1139</strain>
    </source>
</reference>
<keyword evidence="9" id="KW-0378">Hydrolase</keyword>
<dbReference type="PANTHER" id="PTHR46322">
    <property type="entry name" value="PUROMYCIN-SENSITIVE AMINOPEPTIDASE"/>
    <property type="match status" value="1"/>
</dbReference>
<keyword evidence="8" id="KW-0479">Metal-binding</keyword>
<evidence type="ECO:0000256" key="8">
    <source>
        <dbReference type="ARBA" id="ARBA00022723"/>
    </source>
</evidence>
<feature type="domain" description="Peptidase M1 alanyl aminopeptidase C-terminal" evidence="16">
    <location>
        <begin position="559"/>
        <end position="881"/>
    </location>
</feature>
<dbReference type="RefSeq" id="WP_145019886.1">
    <property type="nucleotide sequence ID" value="NZ_VLLN01000006.1"/>
</dbReference>
<dbReference type="PRINTS" id="PR00756">
    <property type="entry name" value="ALADIPTASE"/>
</dbReference>
<dbReference type="Gene3D" id="1.25.50.10">
    <property type="entry name" value="Peptidase M1, alanyl aminopeptidase, C-terminal domain"/>
    <property type="match status" value="1"/>
</dbReference>